<dbReference type="InterPro" id="IPR043128">
    <property type="entry name" value="Rev_trsase/Diguanyl_cyclase"/>
</dbReference>
<name>A0A6J5K3A9_9BURK</name>
<dbReference type="GO" id="GO:0052621">
    <property type="term" value="F:diguanylate cyclase activity"/>
    <property type="evidence" value="ECO:0007669"/>
    <property type="project" value="UniProtKB-EC"/>
</dbReference>
<evidence type="ECO:0000259" key="4">
    <source>
        <dbReference type="PROSITE" id="PS50887"/>
    </source>
</evidence>
<evidence type="ECO:0000256" key="1">
    <source>
        <dbReference type="ARBA" id="ARBA00012528"/>
    </source>
</evidence>
<dbReference type="Pfam" id="PF17158">
    <property type="entry name" value="MASE4"/>
    <property type="match status" value="1"/>
</dbReference>
<dbReference type="Gene3D" id="3.30.70.270">
    <property type="match status" value="1"/>
</dbReference>
<proteinExistence type="predicted"/>
<feature type="transmembrane region" description="Helical" evidence="3">
    <location>
        <begin position="212"/>
        <end position="235"/>
    </location>
</feature>
<dbReference type="GO" id="GO:0005886">
    <property type="term" value="C:plasma membrane"/>
    <property type="evidence" value="ECO:0007669"/>
    <property type="project" value="TreeGrafter"/>
</dbReference>
<dbReference type="Proteomes" id="UP000494102">
    <property type="component" value="Unassembled WGS sequence"/>
</dbReference>
<feature type="transmembrane region" description="Helical" evidence="3">
    <location>
        <begin position="311"/>
        <end position="333"/>
    </location>
</feature>
<dbReference type="Pfam" id="PF00990">
    <property type="entry name" value="GGDEF"/>
    <property type="match status" value="1"/>
</dbReference>
<feature type="transmembrane region" description="Helical" evidence="3">
    <location>
        <begin position="286"/>
        <end position="305"/>
    </location>
</feature>
<dbReference type="InterPro" id="IPR033424">
    <property type="entry name" value="MASE4"/>
</dbReference>
<dbReference type="PANTHER" id="PTHR45138">
    <property type="entry name" value="REGULATORY COMPONENTS OF SENSORY TRANSDUCTION SYSTEM"/>
    <property type="match status" value="1"/>
</dbReference>
<dbReference type="GO" id="GO:0043709">
    <property type="term" value="P:cell adhesion involved in single-species biofilm formation"/>
    <property type="evidence" value="ECO:0007669"/>
    <property type="project" value="TreeGrafter"/>
</dbReference>
<evidence type="ECO:0000256" key="3">
    <source>
        <dbReference type="SAM" id="Phobius"/>
    </source>
</evidence>
<accession>A0A6J5K3A9</accession>
<dbReference type="InterPro" id="IPR000160">
    <property type="entry name" value="GGDEF_dom"/>
</dbReference>
<dbReference type="NCBIfam" id="TIGR00254">
    <property type="entry name" value="GGDEF"/>
    <property type="match status" value="1"/>
</dbReference>
<organism evidence="5 6">
    <name type="scientific">Paraburkholderia phenoliruptrix</name>
    <dbReference type="NCBI Taxonomy" id="252970"/>
    <lineage>
        <taxon>Bacteria</taxon>
        <taxon>Pseudomonadati</taxon>
        <taxon>Pseudomonadota</taxon>
        <taxon>Betaproteobacteria</taxon>
        <taxon>Burkholderiales</taxon>
        <taxon>Burkholderiaceae</taxon>
        <taxon>Paraburkholderia</taxon>
    </lineage>
</organism>
<dbReference type="PROSITE" id="PS50887">
    <property type="entry name" value="GGDEF"/>
    <property type="match status" value="1"/>
</dbReference>
<feature type="transmembrane region" description="Helical" evidence="3">
    <location>
        <begin position="111"/>
        <end position="131"/>
    </location>
</feature>
<protein>
    <recommendedName>
        <fullName evidence="1">diguanylate cyclase</fullName>
        <ecNumber evidence="1">2.7.7.65</ecNumber>
    </recommendedName>
</protein>
<dbReference type="GO" id="GO:1902201">
    <property type="term" value="P:negative regulation of bacterial-type flagellum-dependent cell motility"/>
    <property type="evidence" value="ECO:0007669"/>
    <property type="project" value="TreeGrafter"/>
</dbReference>
<keyword evidence="3" id="KW-0472">Membrane</keyword>
<dbReference type="FunFam" id="3.30.70.270:FF:000001">
    <property type="entry name" value="Diguanylate cyclase domain protein"/>
    <property type="match status" value="1"/>
</dbReference>
<gene>
    <name evidence="5" type="ORF">LMG9964_01116</name>
</gene>
<sequence length="527" mass="56566">MRSGFPYPILIALTVPGLRPFTTSLIVCVLRVFGRPDCAPIPHDTTGLLTMAAEQSLATELIDARTDSPHAQASSRRARVLPGAVALMSVVVFLAAVPFAKIPLAQVPAFIPVYESALVLNDLITAVLLFGQSVIARSRALGALASGYLYTSAMALLHMLSFPGLFSPTGLLNAGPQSTAWIYMFWHAGFPIFVVAYALLKDSKEARMTGKSVAASTLALTVGAVVGLAAAMVALATAGESLLPHIMQNHHYAPAMQWVAGSTWGLCLLALVVLYRQKSRSTIDLWLMVVLCAWICDVALSAVFNEGRYDLGFYVGRIYGMCATSFVLLLLLVENTFLHSRLAAALDELKRLATTDPLTGVANRRAFEAALTAHWQRALHDGSTLSLLMIDIDFFKLFNDRYGHVEGDRCLVLVAECLARAVRRGSDLVARYGGEEFVVLLPDTNAASAAHVARRMCDAVAALCIPNEGSLSFRKITISVGVASRVIDAGAETTVLTRAADHALYLAKAAGRGRVEQAAHAERQQDA</sequence>
<dbReference type="EMBL" id="CADILN010000001">
    <property type="protein sequence ID" value="CAB4047484.1"/>
    <property type="molecule type" value="Genomic_DNA"/>
</dbReference>
<feature type="domain" description="GGDEF" evidence="4">
    <location>
        <begin position="383"/>
        <end position="520"/>
    </location>
</feature>
<evidence type="ECO:0000313" key="5">
    <source>
        <dbReference type="EMBL" id="CAB4047484.1"/>
    </source>
</evidence>
<dbReference type="SUPFAM" id="SSF55073">
    <property type="entry name" value="Nucleotide cyclase"/>
    <property type="match status" value="1"/>
</dbReference>
<feature type="transmembrane region" description="Helical" evidence="3">
    <location>
        <begin position="180"/>
        <end position="200"/>
    </location>
</feature>
<dbReference type="SMART" id="SM00267">
    <property type="entry name" value="GGDEF"/>
    <property type="match status" value="1"/>
</dbReference>
<comment type="catalytic activity">
    <reaction evidence="2">
        <text>2 GTP = 3',3'-c-di-GMP + 2 diphosphate</text>
        <dbReference type="Rhea" id="RHEA:24898"/>
        <dbReference type="ChEBI" id="CHEBI:33019"/>
        <dbReference type="ChEBI" id="CHEBI:37565"/>
        <dbReference type="ChEBI" id="CHEBI:58805"/>
        <dbReference type="EC" id="2.7.7.65"/>
    </reaction>
</comment>
<dbReference type="EC" id="2.7.7.65" evidence="1"/>
<dbReference type="AlphaFoldDB" id="A0A6J5K3A9"/>
<feature type="transmembrane region" description="Helical" evidence="3">
    <location>
        <begin position="140"/>
        <end position="160"/>
    </location>
</feature>
<reference evidence="5 6" key="1">
    <citation type="submission" date="2020-04" db="EMBL/GenBank/DDBJ databases">
        <authorList>
            <person name="De Canck E."/>
        </authorList>
    </citation>
    <scope>NUCLEOTIDE SEQUENCE [LARGE SCALE GENOMIC DNA]</scope>
    <source>
        <strain evidence="5 6">LMG 9964</strain>
    </source>
</reference>
<feature type="transmembrane region" description="Helical" evidence="3">
    <location>
        <begin position="255"/>
        <end position="274"/>
    </location>
</feature>
<evidence type="ECO:0000313" key="6">
    <source>
        <dbReference type="Proteomes" id="UP000494102"/>
    </source>
</evidence>
<keyword evidence="3" id="KW-1133">Transmembrane helix</keyword>
<dbReference type="InterPro" id="IPR050469">
    <property type="entry name" value="Diguanylate_Cyclase"/>
</dbReference>
<keyword evidence="3" id="KW-0812">Transmembrane</keyword>
<dbReference type="InterPro" id="IPR029787">
    <property type="entry name" value="Nucleotide_cyclase"/>
</dbReference>
<feature type="transmembrane region" description="Helical" evidence="3">
    <location>
        <begin position="80"/>
        <end position="99"/>
    </location>
</feature>
<evidence type="ECO:0000256" key="2">
    <source>
        <dbReference type="ARBA" id="ARBA00034247"/>
    </source>
</evidence>
<dbReference type="CDD" id="cd01949">
    <property type="entry name" value="GGDEF"/>
    <property type="match status" value="1"/>
</dbReference>
<dbReference type="PANTHER" id="PTHR45138:SF9">
    <property type="entry name" value="DIGUANYLATE CYCLASE DGCM-RELATED"/>
    <property type="match status" value="1"/>
</dbReference>